<organism evidence="2 3">
    <name type="scientific">Rhizoctonia solani 123E</name>
    <dbReference type="NCBI Taxonomy" id="1423351"/>
    <lineage>
        <taxon>Eukaryota</taxon>
        <taxon>Fungi</taxon>
        <taxon>Dikarya</taxon>
        <taxon>Basidiomycota</taxon>
        <taxon>Agaricomycotina</taxon>
        <taxon>Agaricomycetes</taxon>
        <taxon>Cantharellales</taxon>
        <taxon>Ceratobasidiaceae</taxon>
        <taxon>Rhizoctonia</taxon>
    </lineage>
</organism>
<proteinExistence type="predicted"/>
<gene>
    <name evidence="2" type="ORF">V565_194660</name>
</gene>
<protein>
    <submittedName>
        <fullName evidence="2">Uncharacterized protein</fullName>
    </submittedName>
</protein>
<feature type="compositionally biased region" description="Basic and acidic residues" evidence="1">
    <location>
        <begin position="194"/>
        <end position="212"/>
    </location>
</feature>
<dbReference type="EMBL" id="AZST01001066">
    <property type="protein sequence ID" value="KEP46520.1"/>
    <property type="molecule type" value="Genomic_DNA"/>
</dbReference>
<reference evidence="2 3" key="1">
    <citation type="submission" date="2013-12" db="EMBL/GenBank/DDBJ databases">
        <authorList>
            <person name="Cubeta M."/>
            <person name="Pakala S."/>
            <person name="Fedorova N."/>
            <person name="Thomas E."/>
            <person name="Dean R."/>
            <person name="Jabaji S."/>
            <person name="Neate S."/>
            <person name="Toda T."/>
            <person name="Tavantzis S."/>
            <person name="Vilgalys R."/>
            <person name="Bharathan N."/>
            <person name="Pakala S."/>
            <person name="Losada L.S."/>
            <person name="Zafar N."/>
            <person name="Nierman W."/>
        </authorList>
    </citation>
    <scope>NUCLEOTIDE SEQUENCE [LARGE SCALE GENOMIC DNA]</scope>
    <source>
        <strain evidence="2 3">123E</strain>
    </source>
</reference>
<keyword evidence="3" id="KW-1185">Reference proteome</keyword>
<dbReference type="AlphaFoldDB" id="A0A074RME1"/>
<evidence type="ECO:0000256" key="1">
    <source>
        <dbReference type="SAM" id="MobiDB-lite"/>
    </source>
</evidence>
<evidence type="ECO:0000313" key="2">
    <source>
        <dbReference type="EMBL" id="KEP46520.1"/>
    </source>
</evidence>
<dbReference type="HOGENOM" id="CLU_809358_0_0_1"/>
<feature type="region of interest" description="Disordered" evidence="1">
    <location>
        <begin position="194"/>
        <end position="214"/>
    </location>
</feature>
<name>A0A074RME1_9AGAM</name>
<dbReference type="Proteomes" id="UP000027456">
    <property type="component" value="Unassembled WGS sequence"/>
</dbReference>
<evidence type="ECO:0000313" key="3">
    <source>
        <dbReference type="Proteomes" id="UP000027456"/>
    </source>
</evidence>
<sequence length="397" mass="43476">MLFAMRYVEALGARTHDVSLSATSPRGHHHNPNITIYSHPLPSLTVLLLEVEMEQGSPSITVDLGNLAATIALASEALAAAAEALAEAATAISDASDTFDMSSTPEIKRDIRYPVVSPETPVDKGELRTDNKCGDLQSQIDQYGLANDQDKSRFEYGIPVTSSPPRSWISILPDSSSEVELVPVDEPLEKPLSAHELRHETNDDSPKTHDSPESGLNNKLQAWLLSVAYLFISEPEIVTNAPVADVTLASLQSSRTAYGYMFEIDVNVYRVNSFSQFRSQSVAFGAVSKPNMCNLMLVPPLFLNFVSSSFISPDCVLHWGQPSSAYRWVNQVLAFIKPTVRVCVMIVEEQSFDGVPYGVAPYSNAVLATCQKPDSPFQLLRQTSTSLLPRVDHPPLR</sequence>
<comment type="caution">
    <text evidence="2">The sequence shown here is derived from an EMBL/GenBank/DDBJ whole genome shotgun (WGS) entry which is preliminary data.</text>
</comment>
<accession>A0A074RME1</accession>